<name>A0A9W9LJJ4_9EURO</name>
<organism evidence="1 2">
    <name type="scientific">Penicillium canariense</name>
    <dbReference type="NCBI Taxonomy" id="189055"/>
    <lineage>
        <taxon>Eukaryota</taxon>
        <taxon>Fungi</taxon>
        <taxon>Dikarya</taxon>
        <taxon>Ascomycota</taxon>
        <taxon>Pezizomycotina</taxon>
        <taxon>Eurotiomycetes</taxon>
        <taxon>Eurotiomycetidae</taxon>
        <taxon>Eurotiales</taxon>
        <taxon>Aspergillaceae</taxon>
        <taxon>Penicillium</taxon>
    </lineage>
</organism>
<dbReference type="Proteomes" id="UP001149163">
    <property type="component" value="Unassembled WGS sequence"/>
</dbReference>
<proteinExistence type="predicted"/>
<accession>A0A9W9LJJ4</accession>
<dbReference type="RefSeq" id="XP_056541402.1">
    <property type="nucleotide sequence ID" value="XM_056688973.1"/>
</dbReference>
<gene>
    <name evidence="1" type="ORF">N7482_006848</name>
</gene>
<dbReference type="GeneID" id="81428149"/>
<sequence>MSRMELDSLIVPVQFKGTGEPVKREMDRAFMTAAVPVSPAGRRARKYERWSASNVMGFLGPGTEHVRSRILWSVIDLSDGQQGDDFYGAPAVAVRSTWWRRGRSACPGTLSYKSPPWSNTSPMNGPEAVRDMRQFQRGGTLFPRSTESESDLRDGFVSPEDALEVPFEKDPVWTLWDRGDLDAPPAMKQRKEAFVAGTRTLTIVADSRENPSAGLP</sequence>
<comment type="caution">
    <text evidence="1">The sequence shown here is derived from an EMBL/GenBank/DDBJ whole genome shotgun (WGS) entry which is preliminary data.</text>
</comment>
<keyword evidence="2" id="KW-1185">Reference proteome</keyword>
<evidence type="ECO:0000313" key="2">
    <source>
        <dbReference type="Proteomes" id="UP001149163"/>
    </source>
</evidence>
<evidence type="ECO:0000313" key="1">
    <source>
        <dbReference type="EMBL" id="KAJ5159844.1"/>
    </source>
</evidence>
<reference evidence="1" key="1">
    <citation type="submission" date="2022-11" db="EMBL/GenBank/DDBJ databases">
        <authorList>
            <person name="Petersen C."/>
        </authorList>
    </citation>
    <scope>NUCLEOTIDE SEQUENCE</scope>
    <source>
        <strain evidence="1">IBT 26290</strain>
    </source>
</reference>
<protein>
    <submittedName>
        <fullName evidence="1">Uncharacterized protein</fullName>
    </submittedName>
</protein>
<reference evidence="1" key="2">
    <citation type="journal article" date="2023" name="IMA Fungus">
        <title>Comparative genomic study of the Penicillium genus elucidates a diverse pangenome and 15 lateral gene transfer events.</title>
        <authorList>
            <person name="Petersen C."/>
            <person name="Sorensen T."/>
            <person name="Nielsen M.R."/>
            <person name="Sondergaard T.E."/>
            <person name="Sorensen J.L."/>
            <person name="Fitzpatrick D.A."/>
            <person name="Frisvad J.C."/>
            <person name="Nielsen K.L."/>
        </authorList>
    </citation>
    <scope>NUCLEOTIDE SEQUENCE</scope>
    <source>
        <strain evidence="1">IBT 26290</strain>
    </source>
</reference>
<dbReference type="EMBL" id="JAPQKN010000004">
    <property type="protein sequence ID" value="KAJ5159844.1"/>
    <property type="molecule type" value="Genomic_DNA"/>
</dbReference>
<dbReference type="AlphaFoldDB" id="A0A9W9LJJ4"/>